<evidence type="ECO:0000313" key="1">
    <source>
        <dbReference type="EMBL" id="KAA2215773.1"/>
    </source>
</evidence>
<dbReference type="Proteomes" id="UP000323188">
    <property type="component" value="Unassembled WGS sequence"/>
</dbReference>
<dbReference type="AlphaFoldDB" id="A0A5B2TNV3"/>
<organism evidence="1 2">
    <name type="scientific">Maribacter flavus</name>
    <dbReference type="NCBI Taxonomy" id="1658664"/>
    <lineage>
        <taxon>Bacteria</taxon>
        <taxon>Pseudomonadati</taxon>
        <taxon>Bacteroidota</taxon>
        <taxon>Flavobacteriia</taxon>
        <taxon>Flavobacteriales</taxon>
        <taxon>Flavobacteriaceae</taxon>
        <taxon>Maribacter</taxon>
    </lineage>
</organism>
<comment type="caution">
    <text evidence="1">The sequence shown here is derived from an EMBL/GenBank/DDBJ whole genome shotgun (WGS) entry which is preliminary data.</text>
</comment>
<evidence type="ECO:0000313" key="2">
    <source>
        <dbReference type="Proteomes" id="UP000323188"/>
    </source>
</evidence>
<sequence length="68" mass="7893">MTKNIIRLYTAMDDATRIKALHYVKDDIISDPKYSFDESSIMNETIPESIQERVVVLFQNMINGPMIK</sequence>
<name>A0A5B2TNV3_9FLAO</name>
<reference evidence="1 2" key="1">
    <citation type="submission" date="2019-09" db="EMBL/GenBank/DDBJ databases">
        <authorList>
            <person name="Khan S.A."/>
            <person name="Jeon C.O."/>
            <person name="Chun B.H."/>
            <person name="Jeong S.E."/>
        </authorList>
    </citation>
    <scope>NUCLEOTIDE SEQUENCE [LARGE SCALE GENOMIC DNA]</scope>
    <source>
        <strain evidence="1 2">KCTC 42508</strain>
    </source>
</reference>
<protein>
    <submittedName>
        <fullName evidence="1">Uncharacterized protein</fullName>
    </submittedName>
</protein>
<gene>
    <name evidence="1" type="ORF">F0361_16390</name>
</gene>
<proteinExistence type="predicted"/>
<dbReference type="EMBL" id="VUOE01000003">
    <property type="protein sequence ID" value="KAA2215773.1"/>
    <property type="molecule type" value="Genomic_DNA"/>
</dbReference>
<dbReference type="RefSeq" id="WP_154920417.1">
    <property type="nucleotide sequence ID" value="NZ_VUOE01000003.1"/>
</dbReference>
<accession>A0A5B2TNV3</accession>